<dbReference type="eggNOG" id="COG4319">
    <property type="taxonomic scope" value="Bacteria"/>
</dbReference>
<gene>
    <name evidence="2" type="ordered locus">Mycch_2725</name>
</gene>
<dbReference type="PATRIC" id="fig|710421.3.peg.2714"/>
<proteinExistence type="predicted"/>
<dbReference type="OrthoDB" id="5735022at2"/>
<dbReference type="SUPFAM" id="SSF54427">
    <property type="entry name" value="NTF2-like"/>
    <property type="match status" value="1"/>
</dbReference>
<keyword evidence="3" id="KW-1185">Reference proteome</keyword>
<dbReference type="Gene3D" id="3.10.450.50">
    <property type="match status" value="1"/>
</dbReference>
<protein>
    <submittedName>
        <fullName evidence="2">NTF2 domain-containing protein</fullName>
    </submittedName>
</protein>
<dbReference type="EMBL" id="CP003053">
    <property type="protein sequence ID" value="AFM17486.1"/>
    <property type="molecule type" value="Genomic_DNA"/>
</dbReference>
<dbReference type="Proteomes" id="UP000006057">
    <property type="component" value="Chromosome"/>
</dbReference>
<sequence length="277" mass="29655" precursor="true">MPFTQADLLAAAQRSLAAAEAHDRDGWIGLFTADGRVEDPVGSMPHRGREAIAKFYDTFIAPRSISFSAESDLVVATTVVRDVLLEIGMASTLTMRVPTYIRYDISTGAGSDGAAEGDELKIAALSAYWELPAMVGQFVRGGLGAIPAGTSLGRAMVANQGMSGSLGFLTGFRGSGTGRRELFTRFLDAACGGDELGLRRHTADTAITRGDTEPLTTSELARQLSGGTWDKLIRSGRSVAARVERGGRRCVLIAETSRRRGQNRAVLSRLRLFGELW</sequence>
<feature type="domain" description="SnoaL-like" evidence="1">
    <location>
        <begin position="13"/>
        <end position="79"/>
    </location>
</feature>
<evidence type="ECO:0000313" key="3">
    <source>
        <dbReference type="Proteomes" id="UP000006057"/>
    </source>
</evidence>
<dbReference type="InterPro" id="IPR032710">
    <property type="entry name" value="NTF2-like_dom_sf"/>
</dbReference>
<reference evidence="2 3" key="1">
    <citation type="submission" date="2012-06" db="EMBL/GenBank/DDBJ databases">
        <title>Complete sequence of chromosome of Mycobacterium chubuense NBB4.</title>
        <authorList>
            <consortium name="US DOE Joint Genome Institute"/>
            <person name="Lucas S."/>
            <person name="Han J."/>
            <person name="Lapidus A."/>
            <person name="Cheng J.-F."/>
            <person name="Goodwin L."/>
            <person name="Pitluck S."/>
            <person name="Peters L."/>
            <person name="Mikhailova N."/>
            <person name="Teshima H."/>
            <person name="Detter J.C."/>
            <person name="Han C."/>
            <person name="Tapia R."/>
            <person name="Land M."/>
            <person name="Hauser L."/>
            <person name="Kyrpides N."/>
            <person name="Ivanova N."/>
            <person name="Pagani I."/>
            <person name="Mattes T."/>
            <person name="Holmes A."/>
            <person name="Rutledge P."/>
            <person name="Paulsen I."/>
            <person name="Coleman N."/>
            <person name="Woyke T."/>
        </authorList>
    </citation>
    <scope>NUCLEOTIDE SEQUENCE [LARGE SCALE GENOMIC DNA]</scope>
    <source>
        <strain evidence="2 3">NBB4</strain>
    </source>
</reference>
<evidence type="ECO:0000313" key="2">
    <source>
        <dbReference type="EMBL" id="AFM17486.1"/>
    </source>
</evidence>
<dbReference type="KEGG" id="mcb:Mycch_2725"/>
<dbReference type="RefSeq" id="WP_014815963.1">
    <property type="nucleotide sequence ID" value="NC_018027.1"/>
</dbReference>
<dbReference type="STRING" id="710421.Mycch_2725"/>
<accession>I4BJM9</accession>
<dbReference type="Pfam" id="PF12680">
    <property type="entry name" value="SnoaL_2"/>
    <property type="match status" value="1"/>
</dbReference>
<dbReference type="InterPro" id="IPR037401">
    <property type="entry name" value="SnoaL-like"/>
</dbReference>
<evidence type="ECO:0000259" key="1">
    <source>
        <dbReference type="Pfam" id="PF12680"/>
    </source>
</evidence>
<name>I4BJM9_MYCCN</name>
<dbReference type="HOGENOM" id="CLU_076336_0_0_11"/>
<dbReference type="AlphaFoldDB" id="I4BJM9"/>
<organism evidence="2 3">
    <name type="scientific">Mycolicibacterium chubuense (strain NBB4)</name>
    <name type="common">Mycobacterium chubuense</name>
    <dbReference type="NCBI Taxonomy" id="710421"/>
    <lineage>
        <taxon>Bacteria</taxon>
        <taxon>Bacillati</taxon>
        <taxon>Actinomycetota</taxon>
        <taxon>Actinomycetes</taxon>
        <taxon>Mycobacteriales</taxon>
        <taxon>Mycobacteriaceae</taxon>
        <taxon>Mycolicibacterium</taxon>
    </lineage>
</organism>